<comment type="caution">
    <text evidence="1">The sequence shown here is derived from an EMBL/GenBank/DDBJ whole genome shotgun (WGS) entry which is preliminary data.</text>
</comment>
<organism evidence="1 2">
    <name type="scientific">Auriscalpium vulgare</name>
    <dbReference type="NCBI Taxonomy" id="40419"/>
    <lineage>
        <taxon>Eukaryota</taxon>
        <taxon>Fungi</taxon>
        <taxon>Dikarya</taxon>
        <taxon>Basidiomycota</taxon>
        <taxon>Agaricomycotina</taxon>
        <taxon>Agaricomycetes</taxon>
        <taxon>Russulales</taxon>
        <taxon>Auriscalpiaceae</taxon>
        <taxon>Auriscalpium</taxon>
    </lineage>
</organism>
<accession>A0ACB8S117</accession>
<dbReference type="EMBL" id="MU275868">
    <property type="protein sequence ID" value="KAI0049832.1"/>
    <property type="molecule type" value="Genomic_DNA"/>
</dbReference>
<keyword evidence="2" id="KW-1185">Reference proteome</keyword>
<evidence type="ECO:0000313" key="1">
    <source>
        <dbReference type="EMBL" id="KAI0049832.1"/>
    </source>
</evidence>
<dbReference type="Proteomes" id="UP000814033">
    <property type="component" value="Unassembled WGS sequence"/>
</dbReference>
<sequence length="341" mass="37411">MAKDLSDPFLPALIVELYIYGVYTCLYGVTLHVLIRKFKESPTNKYITIAMTVMYLTASAHVVVDCMRAVWPSGMSVGPGVVADETVTSLATLNFVIGDGVVIWRAYIILERRRRRVVVPLLLLLLTLGLSILQIARTINFVPTITLLATLLTNVVVTGLIGQRAWRHYRSSSEVRIRIVRDRALAILLLLVESGALYSAIWIAGIIIISVGGNQYGTLVFCEDITPSSCAPTFKSTTISIYEAILPHVTGMYPTIIIVLCKLQASYSKTIMDMRDDVPSLRLPHLAPDAPSPNVREPVPVRFVTSQGEEGQGFLARDSSDTSLSSGFSVVNIQADKEQIA</sequence>
<proteinExistence type="predicted"/>
<reference evidence="1" key="1">
    <citation type="submission" date="2021-02" db="EMBL/GenBank/DDBJ databases">
        <authorList>
            <consortium name="DOE Joint Genome Institute"/>
            <person name="Ahrendt S."/>
            <person name="Looney B.P."/>
            <person name="Miyauchi S."/>
            <person name="Morin E."/>
            <person name="Drula E."/>
            <person name="Courty P.E."/>
            <person name="Chicoki N."/>
            <person name="Fauchery L."/>
            <person name="Kohler A."/>
            <person name="Kuo A."/>
            <person name="Labutti K."/>
            <person name="Pangilinan J."/>
            <person name="Lipzen A."/>
            <person name="Riley R."/>
            <person name="Andreopoulos W."/>
            <person name="He G."/>
            <person name="Johnson J."/>
            <person name="Barry K.W."/>
            <person name="Grigoriev I.V."/>
            <person name="Nagy L."/>
            <person name="Hibbett D."/>
            <person name="Henrissat B."/>
            <person name="Matheny P.B."/>
            <person name="Labbe J."/>
            <person name="Martin F."/>
        </authorList>
    </citation>
    <scope>NUCLEOTIDE SEQUENCE</scope>
    <source>
        <strain evidence="1">FP105234-sp</strain>
    </source>
</reference>
<evidence type="ECO:0000313" key="2">
    <source>
        <dbReference type="Proteomes" id="UP000814033"/>
    </source>
</evidence>
<protein>
    <submittedName>
        <fullName evidence="1">Uncharacterized protein</fullName>
    </submittedName>
</protein>
<reference evidence="1" key="2">
    <citation type="journal article" date="2022" name="New Phytol.">
        <title>Evolutionary transition to the ectomycorrhizal habit in the genomes of a hyperdiverse lineage of mushroom-forming fungi.</title>
        <authorList>
            <person name="Looney B."/>
            <person name="Miyauchi S."/>
            <person name="Morin E."/>
            <person name="Drula E."/>
            <person name="Courty P.E."/>
            <person name="Kohler A."/>
            <person name="Kuo A."/>
            <person name="LaButti K."/>
            <person name="Pangilinan J."/>
            <person name="Lipzen A."/>
            <person name="Riley R."/>
            <person name="Andreopoulos W."/>
            <person name="He G."/>
            <person name="Johnson J."/>
            <person name="Nolan M."/>
            <person name="Tritt A."/>
            <person name="Barry K.W."/>
            <person name="Grigoriev I.V."/>
            <person name="Nagy L.G."/>
            <person name="Hibbett D."/>
            <person name="Henrissat B."/>
            <person name="Matheny P.B."/>
            <person name="Labbe J."/>
            <person name="Martin F.M."/>
        </authorList>
    </citation>
    <scope>NUCLEOTIDE SEQUENCE</scope>
    <source>
        <strain evidence="1">FP105234-sp</strain>
    </source>
</reference>
<gene>
    <name evidence="1" type="ORF">FA95DRAFT_774829</name>
</gene>
<name>A0ACB8S117_9AGAM</name>